<dbReference type="AlphaFoldDB" id="A0A9P5PIG1"/>
<sequence>MMDPPYYILFSTQPASLGHPIIQYQYADDSPLALLPQHPDEQVLLLEYNENASVTVTSTSRTLAVKGVKSEEAPGAAAENKHNDKMYIIEATTMSKTDKLHLPGDLPSPQSLIAQFKQRNLAIREALAYPEGL</sequence>
<evidence type="ECO:0000313" key="1">
    <source>
        <dbReference type="EMBL" id="KAF9066006.1"/>
    </source>
</evidence>
<accession>A0A9P5PIG1</accession>
<protein>
    <submittedName>
        <fullName evidence="1">Uncharacterized protein</fullName>
    </submittedName>
</protein>
<dbReference type="EMBL" id="JADNRY010000094">
    <property type="protein sequence ID" value="KAF9066006.1"/>
    <property type="molecule type" value="Genomic_DNA"/>
</dbReference>
<name>A0A9P5PIG1_9AGAR</name>
<gene>
    <name evidence="1" type="ORF">BDP27DRAFT_1331261</name>
</gene>
<keyword evidence="2" id="KW-1185">Reference proteome</keyword>
<reference evidence="1" key="1">
    <citation type="submission" date="2020-11" db="EMBL/GenBank/DDBJ databases">
        <authorList>
            <consortium name="DOE Joint Genome Institute"/>
            <person name="Ahrendt S."/>
            <person name="Riley R."/>
            <person name="Andreopoulos W."/>
            <person name="Labutti K."/>
            <person name="Pangilinan J."/>
            <person name="Ruiz-Duenas F.J."/>
            <person name="Barrasa J.M."/>
            <person name="Sanchez-Garcia M."/>
            <person name="Camarero S."/>
            <person name="Miyauchi S."/>
            <person name="Serrano A."/>
            <person name="Linde D."/>
            <person name="Babiker R."/>
            <person name="Drula E."/>
            <person name="Ayuso-Fernandez I."/>
            <person name="Pacheco R."/>
            <person name="Padilla G."/>
            <person name="Ferreira P."/>
            <person name="Barriuso J."/>
            <person name="Kellner H."/>
            <person name="Castanera R."/>
            <person name="Alfaro M."/>
            <person name="Ramirez L."/>
            <person name="Pisabarro A.G."/>
            <person name="Kuo A."/>
            <person name="Tritt A."/>
            <person name="Lipzen A."/>
            <person name="He G."/>
            <person name="Yan M."/>
            <person name="Ng V."/>
            <person name="Cullen D."/>
            <person name="Martin F."/>
            <person name="Rosso M.-N."/>
            <person name="Henrissat B."/>
            <person name="Hibbett D."/>
            <person name="Martinez A.T."/>
            <person name="Grigoriev I.V."/>
        </authorList>
    </citation>
    <scope>NUCLEOTIDE SEQUENCE</scope>
    <source>
        <strain evidence="1">AH 40177</strain>
    </source>
</reference>
<dbReference type="Proteomes" id="UP000772434">
    <property type="component" value="Unassembled WGS sequence"/>
</dbReference>
<evidence type="ECO:0000313" key="2">
    <source>
        <dbReference type="Proteomes" id="UP000772434"/>
    </source>
</evidence>
<comment type="caution">
    <text evidence="1">The sequence shown here is derived from an EMBL/GenBank/DDBJ whole genome shotgun (WGS) entry which is preliminary data.</text>
</comment>
<organism evidence="1 2">
    <name type="scientific">Rhodocollybia butyracea</name>
    <dbReference type="NCBI Taxonomy" id="206335"/>
    <lineage>
        <taxon>Eukaryota</taxon>
        <taxon>Fungi</taxon>
        <taxon>Dikarya</taxon>
        <taxon>Basidiomycota</taxon>
        <taxon>Agaricomycotina</taxon>
        <taxon>Agaricomycetes</taxon>
        <taxon>Agaricomycetidae</taxon>
        <taxon>Agaricales</taxon>
        <taxon>Marasmiineae</taxon>
        <taxon>Omphalotaceae</taxon>
        <taxon>Rhodocollybia</taxon>
    </lineage>
</organism>
<proteinExistence type="predicted"/>
<dbReference type="OrthoDB" id="3192267at2759"/>